<dbReference type="RefSeq" id="WP_111343364.1">
    <property type="nucleotide sequence ID" value="NZ_JAIWKD010000001.1"/>
</dbReference>
<dbReference type="Proteomes" id="UP000249590">
    <property type="component" value="Unassembled WGS sequence"/>
</dbReference>
<dbReference type="OrthoDB" id="9801127at2"/>
<evidence type="ECO:0000256" key="3">
    <source>
        <dbReference type="ARBA" id="ARBA00022833"/>
    </source>
</evidence>
<dbReference type="EMBL" id="QHHQ01000001">
    <property type="protein sequence ID" value="RAI04141.1"/>
    <property type="molecule type" value="Genomic_DNA"/>
</dbReference>
<reference evidence="8 9" key="1">
    <citation type="submission" date="2018-05" db="EMBL/GenBank/DDBJ databases">
        <title>Acuticoccus sediminis sp. nov., isolated from deep-sea sediment of Indian Ocean.</title>
        <authorList>
            <person name="Liu X."/>
            <person name="Lai Q."/>
            <person name="Du Y."/>
            <person name="Sun F."/>
            <person name="Zhang X."/>
            <person name="Wang S."/>
            <person name="Shao Z."/>
        </authorList>
    </citation>
    <scope>NUCLEOTIDE SEQUENCE [LARGE SCALE GENOMIC DNA]</scope>
    <source>
        <strain evidence="8 9">PTG4-2</strain>
    </source>
</reference>
<comment type="cofactor">
    <cofactor evidence="7">
        <name>Zn(2+)</name>
        <dbReference type="ChEBI" id="CHEBI:29105"/>
    </cofactor>
    <text evidence="7">Binds 1 zinc ion per subunit.</text>
</comment>
<dbReference type="InterPro" id="IPR002481">
    <property type="entry name" value="FUR"/>
</dbReference>
<organism evidence="8 9">
    <name type="scientific">Acuticoccus sediminis</name>
    <dbReference type="NCBI Taxonomy" id="2184697"/>
    <lineage>
        <taxon>Bacteria</taxon>
        <taxon>Pseudomonadati</taxon>
        <taxon>Pseudomonadota</taxon>
        <taxon>Alphaproteobacteria</taxon>
        <taxon>Hyphomicrobiales</taxon>
        <taxon>Amorphaceae</taxon>
        <taxon>Acuticoccus</taxon>
    </lineage>
</organism>
<dbReference type="GO" id="GO:1900376">
    <property type="term" value="P:regulation of secondary metabolite biosynthetic process"/>
    <property type="evidence" value="ECO:0007669"/>
    <property type="project" value="TreeGrafter"/>
</dbReference>
<dbReference type="InterPro" id="IPR043135">
    <property type="entry name" value="Fur_C"/>
</dbReference>
<dbReference type="AlphaFoldDB" id="A0A8B2NZ84"/>
<dbReference type="InterPro" id="IPR036388">
    <property type="entry name" value="WH-like_DNA-bd_sf"/>
</dbReference>
<comment type="caution">
    <text evidence="8">The sequence shown here is derived from an EMBL/GenBank/DDBJ whole genome shotgun (WGS) entry which is preliminary data.</text>
</comment>
<feature type="binding site" evidence="7">
    <location>
        <position position="123"/>
    </location>
    <ligand>
        <name>Zn(2+)</name>
        <dbReference type="ChEBI" id="CHEBI:29105"/>
    </ligand>
</feature>
<dbReference type="GO" id="GO:0005829">
    <property type="term" value="C:cytosol"/>
    <property type="evidence" value="ECO:0007669"/>
    <property type="project" value="TreeGrafter"/>
</dbReference>
<dbReference type="PANTHER" id="PTHR33202:SF6">
    <property type="entry name" value="ZINC UPTAKE REGULATION PROTEIN"/>
    <property type="match status" value="1"/>
</dbReference>
<keyword evidence="7" id="KW-0479">Metal-binding</keyword>
<proteinExistence type="inferred from homology"/>
<gene>
    <name evidence="8" type="ORF">DLJ53_06740</name>
</gene>
<protein>
    <submittedName>
        <fullName evidence="8">Transcriptional repressor</fullName>
    </submittedName>
</protein>
<dbReference type="InterPro" id="IPR036390">
    <property type="entry name" value="WH_DNA-bd_sf"/>
</dbReference>
<dbReference type="Pfam" id="PF01475">
    <property type="entry name" value="FUR"/>
    <property type="match status" value="1"/>
</dbReference>
<keyword evidence="2" id="KW-0678">Repressor</keyword>
<keyword evidence="3 7" id="KW-0862">Zinc</keyword>
<dbReference type="GO" id="GO:0045892">
    <property type="term" value="P:negative regulation of DNA-templated transcription"/>
    <property type="evidence" value="ECO:0007669"/>
    <property type="project" value="TreeGrafter"/>
</dbReference>
<dbReference type="GO" id="GO:0008270">
    <property type="term" value="F:zinc ion binding"/>
    <property type="evidence" value="ECO:0007669"/>
    <property type="project" value="TreeGrafter"/>
</dbReference>
<dbReference type="SUPFAM" id="SSF46785">
    <property type="entry name" value="Winged helix' DNA-binding domain"/>
    <property type="match status" value="1"/>
</dbReference>
<evidence type="ECO:0000256" key="7">
    <source>
        <dbReference type="PIRSR" id="PIRSR602481-1"/>
    </source>
</evidence>
<evidence type="ECO:0000313" key="8">
    <source>
        <dbReference type="EMBL" id="RAI04141.1"/>
    </source>
</evidence>
<evidence type="ECO:0000256" key="4">
    <source>
        <dbReference type="ARBA" id="ARBA00023015"/>
    </source>
</evidence>
<dbReference type="GO" id="GO:0003700">
    <property type="term" value="F:DNA-binding transcription factor activity"/>
    <property type="evidence" value="ECO:0007669"/>
    <property type="project" value="InterPro"/>
</dbReference>
<keyword evidence="9" id="KW-1185">Reference proteome</keyword>
<dbReference type="Gene3D" id="3.30.1490.190">
    <property type="match status" value="1"/>
</dbReference>
<keyword evidence="6" id="KW-0804">Transcription</keyword>
<evidence type="ECO:0000256" key="5">
    <source>
        <dbReference type="ARBA" id="ARBA00023125"/>
    </source>
</evidence>
<name>A0A8B2NZ84_9HYPH</name>
<keyword evidence="5" id="KW-0238">DNA-binding</keyword>
<feature type="binding site" evidence="7">
    <location>
        <position position="83"/>
    </location>
    <ligand>
        <name>Zn(2+)</name>
        <dbReference type="ChEBI" id="CHEBI:29105"/>
    </ligand>
</feature>
<accession>A0A8B2NZ84</accession>
<dbReference type="PANTHER" id="PTHR33202">
    <property type="entry name" value="ZINC UPTAKE REGULATION PROTEIN"/>
    <property type="match status" value="1"/>
</dbReference>
<dbReference type="Gene3D" id="1.10.10.10">
    <property type="entry name" value="Winged helix-like DNA-binding domain superfamily/Winged helix DNA-binding domain"/>
    <property type="match status" value="1"/>
</dbReference>
<feature type="binding site" evidence="7">
    <location>
        <position position="86"/>
    </location>
    <ligand>
        <name>Zn(2+)</name>
        <dbReference type="ChEBI" id="CHEBI:29105"/>
    </ligand>
</feature>
<sequence length="129" mass="13518">MTETTTELERIALKVLRGAPGPVGAYDVLEALKTVRPTAAAPTAYRTLAKLIDKGLAHRLESLNAYVACCAEHGGTAPLFSICDDCGVVGELADPAVASHLAAAVQREGFEAEKQVIELHGRCASCRSA</sequence>
<comment type="similarity">
    <text evidence="1">Belongs to the Fur family.</text>
</comment>
<keyword evidence="4" id="KW-0805">Transcription regulation</keyword>
<dbReference type="GO" id="GO:0000976">
    <property type="term" value="F:transcription cis-regulatory region binding"/>
    <property type="evidence" value="ECO:0007669"/>
    <property type="project" value="TreeGrafter"/>
</dbReference>
<evidence type="ECO:0000256" key="1">
    <source>
        <dbReference type="ARBA" id="ARBA00007957"/>
    </source>
</evidence>
<feature type="binding site" evidence="7">
    <location>
        <position position="126"/>
    </location>
    <ligand>
        <name>Zn(2+)</name>
        <dbReference type="ChEBI" id="CHEBI:29105"/>
    </ligand>
</feature>
<evidence type="ECO:0000256" key="6">
    <source>
        <dbReference type="ARBA" id="ARBA00023163"/>
    </source>
</evidence>
<evidence type="ECO:0000256" key="2">
    <source>
        <dbReference type="ARBA" id="ARBA00022491"/>
    </source>
</evidence>
<evidence type="ECO:0000313" key="9">
    <source>
        <dbReference type="Proteomes" id="UP000249590"/>
    </source>
</evidence>